<name>A0AAV2Z5W2_9STRA</name>
<feature type="transmembrane region" description="Helical" evidence="2">
    <location>
        <begin position="596"/>
        <end position="616"/>
    </location>
</feature>
<dbReference type="AlphaFoldDB" id="A0AAV2Z5W2"/>
<evidence type="ECO:0000256" key="2">
    <source>
        <dbReference type="SAM" id="Phobius"/>
    </source>
</evidence>
<feature type="transmembrane region" description="Helical" evidence="2">
    <location>
        <begin position="48"/>
        <end position="68"/>
    </location>
</feature>
<dbReference type="EMBL" id="DAKRPA010000052">
    <property type="protein sequence ID" value="DBA01215.1"/>
    <property type="molecule type" value="Genomic_DNA"/>
</dbReference>
<feature type="transmembrane region" description="Helical" evidence="2">
    <location>
        <begin position="329"/>
        <end position="352"/>
    </location>
</feature>
<feature type="transmembrane region" description="Helical" evidence="2">
    <location>
        <begin position="364"/>
        <end position="384"/>
    </location>
</feature>
<feature type="transmembrane region" description="Helical" evidence="2">
    <location>
        <begin position="113"/>
        <end position="132"/>
    </location>
</feature>
<keyword evidence="2" id="KW-0812">Transmembrane</keyword>
<keyword evidence="4" id="KW-1185">Reference proteome</keyword>
<feature type="transmembrane region" description="Helical" evidence="2">
    <location>
        <begin position="298"/>
        <end position="317"/>
    </location>
</feature>
<feature type="region of interest" description="Disordered" evidence="1">
    <location>
        <begin position="508"/>
        <end position="574"/>
    </location>
</feature>
<dbReference type="Proteomes" id="UP001146120">
    <property type="component" value="Unassembled WGS sequence"/>
</dbReference>
<comment type="caution">
    <text evidence="3">The sequence shown here is derived from an EMBL/GenBank/DDBJ whole genome shotgun (WGS) entry which is preliminary data.</text>
</comment>
<feature type="transmembrane region" description="Helical" evidence="2">
    <location>
        <begin position="422"/>
        <end position="441"/>
    </location>
</feature>
<feature type="region of interest" description="Disordered" evidence="1">
    <location>
        <begin position="191"/>
        <end position="214"/>
    </location>
</feature>
<feature type="transmembrane region" description="Helical" evidence="2">
    <location>
        <begin position="74"/>
        <end position="101"/>
    </location>
</feature>
<feature type="transmembrane region" description="Helical" evidence="2">
    <location>
        <begin position="631"/>
        <end position="649"/>
    </location>
</feature>
<feature type="compositionally biased region" description="Polar residues" evidence="1">
    <location>
        <begin position="545"/>
        <end position="559"/>
    </location>
</feature>
<reference evidence="3" key="2">
    <citation type="journal article" date="2023" name="Microbiol Resour">
        <title>Decontamination and Annotation of the Draft Genome Sequence of the Oomycete Lagenidium giganteum ARSEF 373.</title>
        <authorList>
            <person name="Morgan W.R."/>
            <person name="Tartar A."/>
        </authorList>
    </citation>
    <scope>NUCLEOTIDE SEQUENCE</scope>
    <source>
        <strain evidence="3">ARSEF 373</strain>
    </source>
</reference>
<organism evidence="3 4">
    <name type="scientific">Lagenidium giganteum</name>
    <dbReference type="NCBI Taxonomy" id="4803"/>
    <lineage>
        <taxon>Eukaryota</taxon>
        <taxon>Sar</taxon>
        <taxon>Stramenopiles</taxon>
        <taxon>Oomycota</taxon>
        <taxon>Peronosporomycetes</taxon>
        <taxon>Pythiales</taxon>
        <taxon>Pythiaceae</taxon>
    </lineage>
</organism>
<accession>A0AAV2Z5W2</accession>
<evidence type="ECO:0000313" key="3">
    <source>
        <dbReference type="EMBL" id="DBA01215.1"/>
    </source>
</evidence>
<protein>
    <recommendedName>
        <fullName evidence="5">Transmembrane protein</fullName>
    </recommendedName>
</protein>
<gene>
    <name evidence="3" type="ORF">N0F65_002350</name>
</gene>
<feature type="compositionally biased region" description="Polar residues" evidence="1">
    <location>
        <begin position="514"/>
        <end position="529"/>
    </location>
</feature>
<evidence type="ECO:0000256" key="1">
    <source>
        <dbReference type="SAM" id="MobiDB-lite"/>
    </source>
</evidence>
<proteinExistence type="predicted"/>
<sequence>MLTAVGTALRVLCHAMRWPRSLTRTATAVDLLEKFRQGPENQNEWNLFLWRVAFPMLTLVLCTALAVLGKFGHLVYSLTVCPVWYFCHFALIVHPFFLVFHFPELDDAFKRRLWRALAFISLAISMVEWYISSPKTRTSWIVGNTLFGIVALVAVPKFFASQPHVGIEHYEPIPSSEELWTEMLNTATGGGSVIASPRAQTPPAPSTNVGSNGDAASKDTFEALRITIGGGSTSARLPPTRSSSSLPSLANGGIVAPPSGSRKRSPLVVVSVLAVAVTWLAMFAAYSTQHGGEAAARVWSLLYVASPVLCLLLYVTRSTPSNTFCFQHMLMYAMLVLHLPVFLGHLCIQLFAMAEDGLDPSWTSWTKLGITVFFLGVMQGYFYLMTHVVNAMSEPFAHPSLMYIGQLYYYLFWYMLVGSDAPIDALYCGMLLVNNIHIAFLNTGLYTDVKEQSTSCMTLPVSLSVGSSMAMCYRASAQAGRSKFGNFSMEMDSQDEALIGLVLDEPRGEEDGYDSSQEVSHLLSSGNQRPSRRAASSAYQEAKRQSSLPTTGSSTNLSAMGQRKKKASVLQNSHQTSIDQMRPLYFLMKLAEQDNMADTTALIMVPSLLTLLAVFGKPAHGFAILVDQMHMWLRCICMFVARVFGAYLAREIFLFKLRRRLRSSGSNALSAIEGLTTRLWVQRLMQQDFHRQFWYLIAVTLVVTFTCFEREGLPFRFALVT</sequence>
<evidence type="ECO:0000313" key="4">
    <source>
        <dbReference type="Proteomes" id="UP001146120"/>
    </source>
</evidence>
<keyword evidence="2" id="KW-0472">Membrane</keyword>
<feature type="transmembrane region" description="Helical" evidence="2">
    <location>
        <begin position="396"/>
        <end position="416"/>
    </location>
</feature>
<evidence type="ECO:0008006" key="5">
    <source>
        <dbReference type="Google" id="ProtNLM"/>
    </source>
</evidence>
<feature type="transmembrane region" description="Helical" evidence="2">
    <location>
        <begin position="693"/>
        <end position="713"/>
    </location>
</feature>
<reference evidence="3" key="1">
    <citation type="submission" date="2022-11" db="EMBL/GenBank/DDBJ databases">
        <authorList>
            <person name="Morgan W.R."/>
            <person name="Tartar A."/>
        </authorList>
    </citation>
    <scope>NUCLEOTIDE SEQUENCE</scope>
    <source>
        <strain evidence="3">ARSEF 373</strain>
    </source>
</reference>
<keyword evidence="2" id="KW-1133">Transmembrane helix</keyword>
<feature type="transmembrane region" description="Helical" evidence="2">
    <location>
        <begin position="267"/>
        <end position="286"/>
    </location>
</feature>